<dbReference type="CDD" id="cd18186">
    <property type="entry name" value="BTB_POZ_ZBTB_KLHL-like"/>
    <property type="match status" value="1"/>
</dbReference>
<dbReference type="InterPro" id="IPR011333">
    <property type="entry name" value="SKP1/BTB/POZ_sf"/>
</dbReference>
<sequence length="345" mass="38454">MSSIPSPEASGNRPDFRRRRTNFEFTVSARSRDAYTTRDETFWYSDGNIIVVAQGVAFRVYKGILAEYSEVFRDMFLLPAPIPEPSESSVINAADGCPVVHVTDTAAEFRSLLSALLRGMQYIRRRAFSFEEVASCIRLAHKYGIEGILEDSMAELTTWFPIAFDSWDNTPSCASPLDPILAVNLARLTDDRPVLTIALYLCCQLDATDLLRGRVRSGDVVDRLSDEDLACCMRGKAACCTRKVQMIRGVFAHIDNPACTGGLKRCNASLDYIMAQQSRCAEAGDANVLDPRCHAILRRHRQSRKPKPKSPLCSSCIALVTERETGIRASLWSDLPDLLGFKQRE</sequence>
<dbReference type="AlphaFoldDB" id="S8FM03"/>
<gene>
    <name evidence="2" type="ORF">FOMPIDRAFT_1143949</name>
</gene>
<evidence type="ECO:0000313" key="2">
    <source>
        <dbReference type="EMBL" id="EPT02366.1"/>
    </source>
</evidence>
<dbReference type="Gene3D" id="3.30.710.10">
    <property type="entry name" value="Potassium Channel Kv1.1, Chain A"/>
    <property type="match status" value="1"/>
</dbReference>
<dbReference type="SUPFAM" id="SSF54695">
    <property type="entry name" value="POZ domain"/>
    <property type="match status" value="1"/>
</dbReference>
<evidence type="ECO:0000259" key="1">
    <source>
        <dbReference type="PROSITE" id="PS50097"/>
    </source>
</evidence>
<dbReference type="EMBL" id="KE504136">
    <property type="protein sequence ID" value="EPT02366.1"/>
    <property type="molecule type" value="Genomic_DNA"/>
</dbReference>
<evidence type="ECO:0000313" key="3">
    <source>
        <dbReference type="Proteomes" id="UP000015241"/>
    </source>
</evidence>
<reference evidence="2 3" key="1">
    <citation type="journal article" date="2012" name="Science">
        <title>The Paleozoic origin of enzymatic lignin decomposition reconstructed from 31 fungal genomes.</title>
        <authorList>
            <person name="Floudas D."/>
            <person name="Binder M."/>
            <person name="Riley R."/>
            <person name="Barry K."/>
            <person name="Blanchette R.A."/>
            <person name="Henrissat B."/>
            <person name="Martinez A.T."/>
            <person name="Otillar R."/>
            <person name="Spatafora J.W."/>
            <person name="Yadav J.S."/>
            <person name="Aerts A."/>
            <person name="Benoit I."/>
            <person name="Boyd A."/>
            <person name="Carlson A."/>
            <person name="Copeland A."/>
            <person name="Coutinho P.M."/>
            <person name="de Vries R.P."/>
            <person name="Ferreira P."/>
            <person name="Findley K."/>
            <person name="Foster B."/>
            <person name="Gaskell J."/>
            <person name="Glotzer D."/>
            <person name="Gorecki P."/>
            <person name="Heitman J."/>
            <person name="Hesse C."/>
            <person name="Hori C."/>
            <person name="Igarashi K."/>
            <person name="Jurgens J.A."/>
            <person name="Kallen N."/>
            <person name="Kersten P."/>
            <person name="Kohler A."/>
            <person name="Kuees U."/>
            <person name="Kumar T.K.A."/>
            <person name="Kuo A."/>
            <person name="LaButti K."/>
            <person name="Larrondo L.F."/>
            <person name="Lindquist E."/>
            <person name="Ling A."/>
            <person name="Lombard V."/>
            <person name="Lucas S."/>
            <person name="Lundell T."/>
            <person name="Martin R."/>
            <person name="McLaughlin D.J."/>
            <person name="Morgenstern I."/>
            <person name="Morin E."/>
            <person name="Murat C."/>
            <person name="Nagy L.G."/>
            <person name="Nolan M."/>
            <person name="Ohm R.A."/>
            <person name="Patyshakuliyeva A."/>
            <person name="Rokas A."/>
            <person name="Ruiz-Duenas F.J."/>
            <person name="Sabat G."/>
            <person name="Salamov A."/>
            <person name="Samejima M."/>
            <person name="Schmutz J."/>
            <person name="Slot J.C."/>
            <person name="St John F."/>
            <person name="Stenlid J."/>
            <person name="Sun H."/>
            <person name="Sun S."/>
            <person name="Syed K."/>
            <person name="Tsang A."/>
            <person name="Wiebenga A."/>
            <person name="Young D."/>
            <person name="Pisabarro A."/>
            <person name="Eastwood D.C."/>
            <person name="Martin F."/>
            <person name="Cullen D."/>
            <person name="Grigoriev I.V."/>
            <person name="Hibbett D.S."/>
        </authorList>
    </citation>
    <scope>NUCLEOTIDE SEQUENCE</scope>
    <source>
        <strain evidence="3">FP-58527</strain>
    </source>
</reference>
<organism evidence="2 3">
    <name type="scientific">Fomitopsis schrenkii</name>
    <name type="common">Brown rot fungus</name>
    <dbReference type="NCBI Taxonomy" id="2126942"/>
    <lineage>
        <taxon>Eukaryota</taxon>
        <taxon>Fungi</taxon>
        <taxon>Dikarya</taxon>
        <taxon>Basidiomycota</taxon>
        <taxon>Agaricomycotina</taxon>
        <taxon>Agaricomycetes</taxon>
        <taxon>Polyporales</taxon>
        <taxon>Fomitopsis</taxon>
    </lineage>
</organism>
<dbReference type="HOGENOM" id="CLU_033082_3_0_1"/>
<keyword evidence="3" id="KW-1185">Reference proteome</keyword>
<dbReference type="InterPro" id="IPR000210">
    <property type="entry name" value="BTB/POZ_dom"/>
</dbReference>
<name>S8FM03_FOMSC</name>
<dbReference type="InParanoid" id="S8FM03"/>
<accession>S8FM03</accession>
<protein>
    <recommendedName>
        <fullName evidence="1">BTB domain-containing protein</fullName>
    </recommendedName>
</protein>
<dbReference type="Proteomes" id="UP000015241">
    <property type="component" value="Unassembled WGS sequence"/>
</dbReference>
<dbReference type="OrthoDB" id="3036049at2759"/>
<dbReference type="PROSITE" id="PS50097">
    <property type="entry name" value="BTB"/>
    <property type="match status" value="1"/>
</dbReference>
<proteinExistence type="predicted"/>
<dbReference type="Pfam" id="PF00651">
    <property type="entry name" value="BTB"/>
    <property type="match status" value="1"/>
</dbReference>
<feature type="domain" description="BTB" evidence="1">
    <location>
        <begin position="47"/>
        <end position="125"/>
    </location>
</feature>